<proteinExistence type="predicted"/>
<dbReference type="EMBL" id="ATLV01013287">
    <property type="status" value="NOT_ANNOTATED_CDS"/>
    <property type="molecule type" value="Genomic_DNA"/>
</dbReference>
<protein>
    <submittedName>
        <fullName evidence="2 3">Zinc finger and BTB domain-containing protein 32 isoform X1</fullName>
    </submittedName>
</protein>
<dbReference type="VEuPathDB" id="VectorBase:ASIC004885"/>
<evidence type="ECO:0000313" key="3">
    <source>
        <dbReference type="EnsemblMetazoa" id="ASIC004885-PA"/>
    </source>
</evidence>
<gene>
    <name evidence="2" type="ORF">ZHAS_00004885</name>
</gene>
<reference evidence="2 4" key="1">
    <citation type="journal article" date="2014" name="BMC Genomics">
        <title>Genome sequence of Anopheles sinensis provides insight into genetics basis of mosquito competence for malaria parasites.</title>
        <authorList>
            <person name="Zhou D."/>
            <person name="Zhang D."/>
            <person name="Ding G."/>
            <person name="Shi L."/>
            <person name="Hou Q."/>
            <person name="Ye Y."/>
            <person name="Xu Y."/>
            <person name="Zhou H."/>
            <person name="Xiong C."/>
            <person name="Li S."/>
            <person name="Yu J."/>
            <person name="Hong S."/>
            <person name="Yu X."/>
            <person name="Zou P."/>
            <person name="Chen C."/>
            <person name="Chang X."/>
            <person name="Wang W."/>
            <person name="Lv Y."/>
            <person name="Sun Y."/>
            <person name="Ma L."/>
            <person name="Shen B."/>
            <person name="Zhu C."/>
        </authorList>
    </citation>
    <scope>NUCLEOTIDE SEQUENCE [LARGE SCALE GENOMIC DNA]</scope>
</reference>
<dbReference type="Proteomes" id="UP000030765">
    <property type="component" value="Unassembled WGS sequence"/>
</dbReference>
<feature type="compositionally biased region" description="Polar residues" evidence="1">
    <location>
        <begin position="63"/>
        <end position="72"/>
    </location>
</feature>
<evidence type="ECO:0000313" key="2">
    <source>
        <dbReference type="EMBL" id="KFB37646.1"/>
    </source>
</evidence>
<feature type="region of interest" description="Disordered" evidence="1">
    <location>
        <begin position="51"/>
        <end position="72"/>
    </location>
</feature>
<organism evidence="2">
    <name type="scientific">Anopheles sinensis</name>
    <name type="common">Mosquito</name>
    <dbReference type="NCBI Taxonomy" id="74873"/>
    <lineage>
        <taxon>Eukaryota</taxon>
        <taxon>Metazoa</taxon>
        <taxon>Ecdysozoa</taxon>
        <taxon>Arthropoda</taxon>
        <taxon>Hexapoda</taxon>
        <taxon>Insecta</taxon>
        <taxon>Pterygota</taxon>
        <taxon>Neoptera</taxon>
        <taxon>Endopterygota</taxon>
        <taxon>Diptera</taxon>
        <taxon>Nematocera</taxon>
        <taxon>Culicoidea</taxon>
        <taxon>Culicidae</taxon>
        <taxon>Anophelinae</taxon>
        <taxon>Anopheles</taxon>
    </lineage>
</organism>
<evidence type="ECO:0000313" key="4">
    <source>
        <dbReference type="Proteomes" id="UP000030765"/>
    </source>
</evidence>
<sequence length="72" mass="7927">MQSNRARPRQLRHSRAEAGAGFLFIIPPQIGTPPSESSGFTSKRAPLSFGLDKGCWTGRGYGHNTNGEQRRQ</sequence>
<accession>A0A084VI52</accession>
<name>A0A084VI52_ANOSI</name>
<dbReference type="EnsemblMetazoa" id="ASIC004885-RA">
    <property type="protein sequence ID" value="ASIC004885-PA"/>
    <property type="gene ID" value="ASIC004885"/>
</dbReference>
<dbReference type="EMBL" id="KE524849">
    <property type="protein sequence ID" value="KFB37646.1"/>
    <property type="molecule type" value="Genomic_DNA"/>
</dbReference>
<dbReference type="AlphaFoldDB" id="A0A084VI52"/>
<keyword evidence="4" id="KW-1185">Reference proteome</keyword>
<evidence type="ECO:0000256" key="1">
    <source>
        <dbReference type="SAM" id="MobiDB-lite"/>
    </source>
</evidence>
<reference evidence="3" key="2">
    <citation type="submission" date="2020-05" db="UniProtKB">
        <authorList>
            <consortium name="EnsemblMetazoa"/>
        </authorList>
    </citation>
    <scope>IDENTIFICATION</scope>
</reference>